<dbReference type="InterPro" id="IPR014721">
    <property type="entry name" value="Ribsml_uS5_D2-typ_fold_subgr"/>
</dbReference>
<keyword evidence="4 7" id="KW-0255">Endonuclease</keyword>
<accession>A0AAW7XGF3</accession>
<keyword evidence="3 7" id="KW-0540">Nuclease</keyword>
<dbReference type="GO" id="GO:0004526">
    <property type="term" value="F:ribonuclease P activity"/>
    <property type="evidence" value="ECO:0007669"/>
    <property type="project" value="UniProtKB-UniRule"/>
</dbReference>
<proteinExistence type="inferred from homology"/>
<evidence type="ECO:0000256" key="4">
    <source>
        <dbReference type="ARBA" id="ARBA00022759"/>
    </source>
</evidence>
<dbReference type="GO" id="GO:0042781">
    <property type="term" value="F:3'-tRNA processing endoribonuclease activity"/>
    <property type="evidence" value="ECO:0007669"/>
    <property type="project" value="TreeGrafter"/>
</dbReference>
<comment type="catalytic activity">
    <reaction evidence="7">
        <text>Endonucleolytic cleavage of RNA, removing 5'-extranucleotides from tRNA precursor.</text>
        <dbReference type="EC" id="3.1.26.5"/>
    </reaction>
</comment>
<dbReference type="GO" id="GO:0000049">
    <property type="term" value="F:tRNA binding"/>
    <property type="evidence" value="ECO:0007669"/>
    <property type="project" value="UniProtKB-UniRule"/>
</dbReference>
<evidence type="ECO:0000256" key="7">
    <source>
        <dbReference type="HAMAP-Rule" id="MF_00227"/>
    </source>
</evidence>
<evidence type="ECO:0000256" key="5">
    <source>
        <dbReference type="ARBA" id="ARBA00022801"/>
    </source>
</evidence>
<gene>
    <name evidence="7 9" type="primary">rnpA</name>
    <name evidence="9" type="ORF">Q4490_06070</name>
</gene>
<keyword evidence="2 7" id="KW-0819">tRNA processing</keyword>
<evidence type="ECO:0000313" key="10">
    <source>
        <dbReference type="Proteomes" id="UP001169862"/>
    </source>
</evidence>
<dbReference type="Proteomes" id="UP001169862">
    <property type="component" value="Unassembled WGS sequence"/>
</dbReference>
<dbReference type="RefSeq" id="WP_075173948.1">
    <property type="nucleotide sequence ID" value="NZ_CAXHZV010000003.1"/>
</dbReference>
<evidence type="ECO:0000313" key="9">
    <source>
        <dbReference type="EMBL" id="MDO6453125.1"/>
    </source>
</evidence>
<dbReference type="InterPro" id="IPR000100">
    <property type="entry name" value="RNase_P"/>
</dbReference>
<dbReference type="PROSITE" id="PS00648">
    <property type="entry name" value="RIBONUCLEASE_P"/>
    <property type="match status" value="1"/>
</dbReference>
<evidence type="ECO:0000256" key="1">
    <source>
        <dbReference type="ARBA" id="ARBA00002663"/>
    </source>
</evidence>
<comment type="subunit">
    <text evidence="7">Consists of a catalytic RNA component (M1 or rnpB) and a protein subunit.</text>
</comment>
<dbReference type="HAMAP" id="MF_00227">
    <property type="entry name" value="RNase_P"/>
    <property type="match status" value="1"/>
</dbReference>
<comment type="function">
    <text evidence="1 7">RNaseP catalyzes the removal of the 5'-leader sequence from pre-tRNA to produce the mature 5'-terminus. It can also cleave other RNA substrates such as 4.5S RNA. The protein component plays an auxiliary but essential role in vivo by binding to the 5'-leader sequence and broadening the substrate specificity of the ribozyme.</text>
</comment>
<evidence type="ECO:0000256" key="2">
    <source>
        <dbReference type="ARBA" id="ARBA00022694"/>
    </source>
</evidence>
<evidence type="ECO:0000256" key="6">
    <source>
        <dbReference type="ARBA" id="ARBA00022884"/>
    </source>
</evidence>
<dbReference type="Gene3D" id="3.30.230.10">
    <property type="match status" value="1"/>
</dbReference>
<organism evidence="9 10">
    <name type="scientific">Neptunomonas phycophila</name>
    <dbReference type="NCBI Taxonomy" id="1572645"/>
    <lineage>
        <taxon>Bacteria</taxon>
        <taxon>Pseudomonadati</taxon>
        <taxon>Pseudomonadota</taxon>
        <taxon>Gammaproteobacteria</taxon>
        <taxon>Oceanospirillales</taxon>
        <taxon>Oceanospirillaceae</taxon>
        <taxon>Neptunomonas</taxon>
    </lineage>
</organism>
<comment type="similarity">
    <text evidence="7">Belongs to the RnpA family.</text>
</comment>
<dbReference type="GO" id="GO:0030677">
    <property type="term" value="C:ribonuclease P complex"/>
    <property type="evidence" value="ECO:0007669"/>
    <property type="project" value="TreeGrafter"/>
</dbReference>
<protein>
    <recommendedName>
        <fullName evidence="7 8">Ribonuclease P protein component</fullName>
        <shortName evidence="7">RNase P protein</shortName>
        <shortName evidence="7">RNaseP protein</shortName>
        <ecNumber evidence="7 8">3.1.26.5</ecNumber>
    </recommendedName>
    <alternativeName>
        <fullName evidence="7">Protein C5</fullName>
    </alternativeName>
</protein>
<dbReference type="EMBL" id="JAUOPG010000003">
    <property type="protein sequence ID" value="MDO6453125.1"/>
    <property type="molecule type" value="Genomic_DNA"/>
</dbReference>
<evidence type="ECO:0000256" key="3">
    <source>
        <dbReference type="ARBA" id="ARBA00022722"/>
    </source>
</evidence>
<dbReference type="PANTHER" id="PTHR33992">
    <property type="entry name" value="RIBONUCLEASE P PROTEIN COMPONENT"/>
    <property type="match status" value="1"/>
</dbReference>
<dbReference type="SUPFAM" id="SSF54211">
    <property type="entry name" value="Ribosomal protein S5 domain 2-like"/>
    <property type="match status" value="1"/>
</dbReference>
<name>A0AAW7XGF3_9GAMM</name>
<dbReference type="AlphaFoldDB" id="A0AAW7XGF3"/>
<keyword evidence="5 7" id="KW-0378">Hydrolase</keyword>
<dbReference type="PANTHER" id="PTHR33992:SF1">
    <property type="entry name" value="RIBONUCLEASE P PROTEIN COMPONENT"/>
    <property type="match status" value="1"/>
</dbReference>
<dbReference type="GO" id="GO:0001682">
    <property type="term" value="P:tRNA 5'-leader removal"/>
    <property type="evidence" value="ECO:0007669"/>
    <property type="project" value="UniProtKB-UniRule"/>
</dbReference>
<dbReference type="InterPro" id="IPR020539">
    <property type="entry name" value="RNase_P_CS"/>
</dbReference>
<keyword evidence="6 7" id="KW-0694">RNA-binding</keyword>
<dbReference type="Pfam" id="PF00825">
    <property type="entry name" value="Ribonuclease_P"/>
    <property type="match status" value="1"/>
</dbReference>
<reference evidence="9" key="1">
    <citation type="submission" date="2023-07" db="EMBL/GenBank/DDBJ databases">
        <title>Genome content predicts the carbon catabolic preferences of heterotrophic bacteria.</title>
        <authorList>
            <person name="Gralka M."/>
        </authorList>
    </citation>
    <scope>NUCLEOTIDE SEQUENCE</scope>
    <source>
        <strain evidence="9">I2M16</strain>
    </source>
</reference>
<comment type="caution">
    <text evidence="9">The sequence shown here is derived from an EMBL/GenBank/DDBJ whole genome shotgun (WGS) entry which is preliminary data.</text>
</comment>
<dbReference type="NCBIfam" id="TIGR00188">
    <property type="entry name" value="rnpA"/>
    <property type="match status" value="1"/>
</dbReference>
<sequence length="128" mass="14811">MTKHEYPRQLRLLTAGDFKYVFDDASVKAHDQRVLILARPNGLDHPRIGFVISKKNIRRAVKRNLVRRIIRESFRLNQHKLPALDMVVLARPGLGDLSTEDIHALSMKSWNKLIQKANNAHNKQVKRS</sequence>
<dbReference type="EC" id="3.1.26.5" evidence="7 8"/>
<evidence type="ECO:0000256" key="8">
    <source>
        <dbReference type="NCBIfam" id="TIGR00188"/>
    </source>
</evidence>
<dbReference type="InterPro" id="IPR020568">
    <property type="entry name" value="Ribosomal_Su5_D2-typ_SF"/>
</dbReference>